<feature type="coiled-coil region" evidence="1">
    <location>
        <begin position="257"/>
        <end position="438"/>
    </location>
</feature>
<keyword evidence="3" id="KW-1185">Reference proteome</keyword>
<organism evidence="2 3">
    <name type="scientific">Cinara cedri</name>
    <dbReference type="NCBI Taxonomy" id="506608"/>
    <lineage>
        <taxon>Eukaryota</taxon>
        <taxon>Metazoa</taxon>
        <taxon>Ecdysozoa</taxon>
        <taxon>Arthropoda</taxon>
        <taxon>Hexapoda</taxon>
        <taxon>Insecta</taxon>
        <taxon>Pterygota</taxon>
        <taxon>Neoptera</taxon>
        <taxon>Paraneoptera</taxon>
        <taxon>Hemiptera</taxon>
        <taxon>Sternorrhyncha</taxon>
        <taxon>Aphidomorpha</taxon>
        <taxon>Aphidoidea</taxon>
        <taxon>Aphididae</taxon>
        <taxon>Lachninae</taxon>
        <taxon>Cinara</taxon>
    </lineage>
</organism>
<dbReference type="AlphaFoldDB" id="A0A5E4MGE3"/>
<feature type="coiled-coil region" evidence="1">
    <location>
        <begin position="470"/>
        <end position="519"/>
    </location>
</feature>
<feature type="coiled-coil region" evidence="1">
    <location>
        <begin position="201"/>
        <end position="228"/>
    </location>
</feature>
<name>A0A5E4MGE3_9HEMI</name>
<dbReference type="OrthoDB" id="8190486at2759"/>
<reference evidence="2 3" key="1">
    <citation type="submission" date="2019-08" db="EMBL/GenBank/DDBJ databases">
        <authorList>
            <person name="Alioto T."/>
            <person name="Alioto T."/>
            <person name="Gomez Garrido J."/>
        </authorList>
    </citation>
    <scope>NUCLEOTIDE SEQUENCE [LARGE SCALE GENOMIC DNA]</scope>
</reference>
<gene>
    <name evidence="2" type="ORF">CINCED_3A001632</name>
</gene>
<protein>
    <submittedName>
        <fullName evidence="2">Uncharacterized protein</fullName>
    </submittedName>
</protein>
<keyword evidence="1" id="KW-0175">Coiled coil</keyword>
<accession>A0A5E4MGE3</accession>
<dbReference type="EMBL" id="CABPRJ010000521">
    <property type="protein sequence ID" value="VVC30517.1"/>
    <property type="molecule type" value="Genomic_DNA"/>
</dbReference>
<dbReference type="Gene3D" id="1.20.5.170">
    <property type="match status" value="1"/>
</dbReference>
<dbReference type="Proteomes" id="UP000325440">
    <property type="component" value="Unassembled WGS sequence"/>
</dbReference>
<evidence type="ECO:0000256" key="1">
    <source>
        <dbReference type="SAM" id="Coils"/>
    </source>
</evidence>
<proteinExistence type="predicted"/>
<sequence length="613" mass="70922">MSDSCSENTDFLVSLPSDFFQVHTSDSETIEDTVTEELSISSNSFKGVIDNLVTNLDTLSNQINVIEQMETSYISNGLASPLSASSPLKRNGEKYINYSSIDSLMKEMVNTYEYNDKLLKNNLDNGQIQRNVNFQKIDDTSPVKTKEAINDELGDNNSKSSYYNDVESACPRVAAFNDSQKLDSVSKENLWLKLGKEIYHRQNIEKKVIDLEEKLINYEKKIANCKEMDCQKNNLLDELAARSAMILSQVRAYSNINEKINRDLQAERKNKKDIVEAMKEKIEHYKNDSAKAITRCNSYKARTETAEKKCSELLTNCQKIEEQTNHLQLNLEKKNEEIQKLQNELARLQEKYKNINEKYNKVIDKSIKLENEIAVLKQEKNVLCEKTLKYDHLLDQKRRIEDIVNQMRSAEIKNAEELNAAKEEIKSVKNELKSFYQKQLDGMLAEKVSDYQRKLDGIVQITNEENKLIKLQMNKHMANLKEKYDKEKAQINLKYTTEIENLETLIKEKSECISTLEQHLEAEVQEKRQLVKSVMGVVKNVNIDSQSNSFQKLNSEIKHSKQLFNNSNSSSRLEDDFSFFEQEKLIHQVTPTELRKHIEVLLNKYPGNPLSQK</sequence>
<evidence type="ECO:0000313" key="2">
    <source>
        <dbReference type="EMBL" id="VVC30517.1"/>
    </source>
</evidence>
<evidence type="ECO:0000313" key="3">
    <source>
        <dbReference type="Proteomes" id="UP000325440"/>
    </source>
</evidence>